<dbReference type="FunFam" id="1.25.40.10:FF:002422">
    <property type="entry name" value="Pentatricopeptide repeat-containing protein"/>
    <property type="match status" value="1"/>
</dbReference>
<name>A0AAV5EW41_ELECO</name>
<sequence length="1737" mass="191921">MAAAGSASAAEKMVSAVSTHIKTGQLFAALDAIVPSLPASAIPSELYALLLRQATSRGSIAAARRIASHLTSSSWRSNSEPSTPTFLLNRTIESLAACGSLADARELFDKMPRRDGGSWNAIISASSRAGRPAEAISLFTEINSLGVRPKDVTLASVLASCAECLDLRGAQKLHAHIAKRDFYSNVILGTALVDVYGKCVLLEDARKAFDGILQPNAVSWNVIIRRYVLAGMSDKAVQMFFRMVWAGVKPLVYTVCHVLLACRDNRAIEEGRRIHTFVLRHGYANHVHVRCSVIDMYAKCGAIDAAQRLFNLARVKDMVMSTAIVSGLASCGRIADAKRVFYGMEKHNLVSWNAMLTGYVRSRDLTGALGLFQKMRQETKELDDVTLGSVLNACTGLLDIGKGEEVHAFALKCGFVSRPFLMNALLRMYSKCGCLRSAERLLLFEMGSERDRYSWNSLISGYERHSMSEAALHALRKMQSEAKPSQSTFSTALAACANVFLLKHGKQIHAYMIRNGYEIDDILRSALIDMYSKCRVFDYTIRVFEAGLSHDVILWNSMIFGCAYSGKGDYGLELFDEMRKQGIRADTVTFLGALVCCICEGHVGLGRSYFTLMTDEYGLVPRVEHYECMIELLGKHGYMVELEDFIEHMPFQPTTAMWLRIFDCCREYGNRKLGERAAQHINDSNPVTPVRFESSIITNLVMTIMQSPYHLFLYRTGEKIEVLPMSHEIGFYAIRPCDGSDFNRAPPSGMARHGHNLVAHLLSSAPLADFLRSASALPAARAAHALALKSPFADETFLLNTLVLTYARLGRLRDARRVFDGVPYPNTFSYNALLSAYARLGRPDDARAVFEAIPDPDQCSYNAVVAALAQKGRGGDALRFLAAMHADDFVLNAYSFASALSACAAEKDSRTGEQVHGLVVKSPHAKDVHIGSALVDMYAKCERPEEAHRVFEAMPERNVVSWNSLITCYEQNGPVGEALVLFVKMMDAEREGRQVHARVVKCDRFREDMVLNNALVDMYAKCGKTWEAMCVFDGMAFRSVISETSMLTGYAKSAKVEDAQVVFSQMVEKNVIAWNVLIAAYAQNGEDEEALRLFVRLKRESVWPTHYTYGNVLNACGNIADLQLGQQAHVHVLKEGFRFDFGPESDVFVGNSLVDMYLKTGSIEDGAKVFERMAARDNVSWNAMIVGYAQNGRAKDALHLFERMLRSKVKPDSVTMIGVLSACGHSGLVEEGRRYFQSMAVDHGIAPSRDHYTCMIDLLGRAGHLKEVQELITIMPMEPDSVLWASLLGACRLHKNIELGEWAAGKLFQLDPENSGPYVLLSNMYAEMAKIATAVELEEAVLTLDASNFSEVVAKQQFIVVKFYAPWCGHCKELAPEFEKAASILKKHDPPLILAKVDAYDEKNKELKEKYEVHSYPNIKIIKNGGNSVRSYSGPRDADGIVEYLKKQSGPASIELTKAKDAVHSIGDKGVVLVGVFPEFSGAKYDNFMVVAEKMRSDYDFFHTSDASILPRGDQAVKGPLVRLFKPFDELFADSQDFDKDALEKFIEISGFPTVVTFDADPTNIKFLERYYSTPSAKYGNLTPYVKSELIPKVNDQPVKVVVADSIDDMFFNSGKNVLLEFYAPWCGHCRKLAPILEDVAVSLQDDEDVVIAKMDGTANDIPSDLSVQGYPTIYFYSTSGNLLTYEGERTAEAIISFIKENKGPKAAAGDEVSHSGAGGAKEIASSSSAASVKDEL</sequence>
<comment type="caution">
    <text evidence="9">The sequence shown here is derived from an EMBL/GenBank/DDBJ whole genome shotgun (WGS) entry which is preliminary data.</text>
</comment>
<reference evidence="9" key="1">
    <citation type="journal article" date="2018" name="DNA Res.">
        <title>Multiple hybrid de novo genome assembly of finger millet, an orphan allotetraploid crop.</title>
        <authorList>
            <person name="Hatakeyama M."/>
            <person name="Aluri S."/>
            <person name="Balachadran M.T."/>
            <person name="Sivarajan S.R."/>
            <person name="Patrignani A."/>
            <person name="Gruter S."/>
            <person name="Poveda L."/>
            <person name="Shimizu-Inatsugi R."/>
            <person name="Baeten J."/>
            <person name="Francoijs K.J."/>
            <person name="Nataraja K.N."/>
            <person name="Reddy Y.A.N."/>
            <person name="Phadnis S."/>
            <person name="Ravikumar R.L."/>
            <person name="Schlapbach R."/>
            <person name="Sreeman S.M."/>
            <person name="Shimizu K.K."/>
        </authorList>
    </citation>
    <scope>NUCLEOTIDE SEQUENCE</scope>
</reference>
<evidence type="ECO:0000313" key="9">
    <source>
        <dbReference type="EMBL" id="GJN27579.1"/>
    </source>
</evidence>
<proteinExistence type="inferred from homology"/>
<evidence type="ECO:0000256" key="5">
    <source>
        <dbReference type="PROSITE-ProRule" id="PRU00708"/>
    </source>
</evidence>
<feature type="repeat" description="PPR" evidence="5">
    <location>
        <begin position="115"/>
        <end position="149"/>
    </location>
</feature>
<dbReference type="CDD" id="cd02995">
    <property type="entry name" value="PDI_a_PDI_a'_C"/>
    <property type="match status" value="1"/>
</dbReference>
<dbReference type="Pfam" id="PF01535">
    <property type="entry name" value="PPR"/>
    <property type="match status" value="10"/>
</dbReference>
<evidence type="ECO:0000256" key="2">
    <source>
        <dbReference type="ARBA" id="ARBA00022729"/>
    </source>
</evidence>
<dbReference type="GO" id="GO:0009451">
    <property type="term" value="P:RNA modification"/>
    <property type="evidence" value="ECO:0007669"/>
    <property type="project" value="InterPro"/>
</dbReference>
<feature type="region of interest" description="Disordered" evidence="7">
    <location>
        <begin position="1703"/>
        <end position="1737"/>
    </location>
</feature>
<dbReference type="GO" id="GO:0003723">
    <property type="term" value="F:RNA binding"/>
    <property type="evidence" value="ECO:0007669"/>
    <property type="project" value="InterPro"/>
</dbReference>
<evidence type="ECO:0000313" key="10">
    <source>
        <dbReference type="Proteomes" id="UP001054889"/>
    </source>
</evidence>
<feature type="domain" description="Thioredoxin" evidence="8">
    <location>
        <begin position="1326"/>
        <end position="1450"/>
    </location>
</feature>
<dbReference type="Pfam" id="PF13041">
    <property type="entry name" value="PPR_2"/>
    <property type="match status" value="4"/>
</dbReference>
<dbReference type="PROSITE" id="PS00194">
    <property type="entry name" value="THIOREDOXIN_1"/>
    <property type="match status" value="2"/>
</dbReference>
<keyword evidence="3" id="KW-0677">Repeat</keyword>
<comment type="similarity">
    <text evidence="1 6">Belongs to the protein disulfide isomerase family.</text>
</comment>
<feature type="repeat" description="PPR" evidence="5">
    <location>
        <begin position="216"/>
        <end position="250"/>
    </location>
</feature>
<keyword evidence="4" id="KW-0809">Transit peptide</keyword>
<evidence type="ECO:0000256" key="7">
    <source>
        <dbReference type="SAM" id="MobiDB-lite"/>
    </source>
</evidence>
<feature type="repeat" description="PPR" evidence="5">
    <location>
        <begin position="348"/>
        <end position="382"/>
    </location>
</feature>
<dbReference type="Gene3D" id="3.40.30.10">
    <property type="entry name" value="Glutaredoxin"/>
    <property type="match status" value="3"/>
</dbReference>
<evidence type="ECO:0000256" key="4">
    <source>
        <dbReference type="ARBA" id="ARBA00022946"/>
    </source>
</evidence>
<dbReference type="PANTHER" id="PTHR47926:SF433">
    <property type="entry name" value="PENTATRICOPEPTIDE REPEAT-CONTAINING PROTEIN"/>
    <property type="match status" value="1"/>
</dbReference>
<dbReference type="FunFam" id="1.25.40.10:FF:000158">
    <property type="entry name" value="pentatricopeptide repeat-containing protein At2g33680"/>
    <property type="match status" value="1"/>
</dbReference>
<feature type="repeat" description="PPR" evidence="5">
    <location>
        <begin position="927"/>
        <end position="961"/>
    </location>
</feature>
<dbReference type="PROSITE" id="PS51375">
    <property type="entry name" value="PPR"/>
    <property type="match status" value="9"/>
</dbReference>
<dbReference type="InterPro" id="IPR017937">
    <property type="entry name" value="Thioredoxin_CS"/>
</dbReference>
<dbReference type="GO" id="GO:0006950">
    <property type="term" value="P:response to stress"/>
    <property type="evidence" value="ECO:0007669"/>
    <property type="project" value="UniProtKB-ARBA"/>
</dbReference>
<reference evidence="9" key="2">
    <citation type="submission" date="2021-12" db="EMBL/GenBank/DDBJ databases">
        <title>Resequencing data analysis of finger millet.</title>
        <authorList>
            <person name="Hatakeyama M."/>
            <person name="Aluri S."/>
            <person name="Balachadran M.T."/>
            <person name="Sivarajan S.R."/>
            <person name="Poveda L."/>
            <person name="Shimizu-Inatsugi R."/>
            <person name="Schlapbach R."/>
            <person name="Sreeman S.M."/>
            <person name="Shimizu K.K."/>
        </authorList>
    </citation>
    <scope>NUCLEOTIDE SEQUENCE</scope>
</reference>
<dbReference type="FunFam" id="3.40.30.10:FF:000150">
    <property type="entry name" value="Protein disulfide-isomerase"/>
    <property type="match status" value="1"/>
</dbReference>
<dbReference type="Proteomes" id="UP001054889">
    <property type="component" value="Unassembled WGS sequence"/>
</dbReference>
<dbReference type="SUPFAM" id="SSF52833">
    <property type="entry name" value="Thioredoxin-like"/>
    <property type="match status" value="3"/>
</dbReference>
<dbReference type="GO" id="GO:0099402">
    <property type="term" value="P:plant organ development"/>
    <property type="evidence" value="ECO:0007669"/>
    <property type="project" value="UniProtKB-ARBA"/>
</dbReference>
<gene>
    <name evidence="9" type="primary">gb15610</name>
    <name evidence="9" type="ORF">PR202_gb15610</name>
</gene>
<dbReference type="FunFam" id="1.25.40.10:FF:001093">
    <property type="entry name" value="Pentatricopeptide repeat-containing protein At2g34400"/>
    <property type="match status" value="1"/>
</dbReference>
<dbReference type="EMBL" id="BQKI01000079">
    <property type="protein sequence ID" value="GJN27579.1"/>
    <property type="molecule type" value="Genomic_DNA"/>
</dbReference>
<dbReference type="SUPFAM" id="SSF48452">
    <property type="entry name" value="TPR-like"/>
    <property type="match status" value="1"/>
</dbReference>
<dbReference type="Gene3D" id="1.25.40.10">
    <property type="entry name" value="Tetratricopeptide repeat domain"/>
    <property type="match status" value="10"/>
</dbReference>
<dbReference type="FunFam" id="3.40.30.10:FF:000184">
    <property type="entry name" value="Protein disulfide-isomerase"/>
    <property type="match status" value="1"/>
</dbReference>
<evidence type="ECO:0000256" key="1">
    <source>
        <dbReference type="ARBA" id="ARBA00006347"/>
    </source>
</evidence>
<organism evidence="9 10">
    <name type="scientific">Eleusine coracana subsp. coracana</name>
    <dbReference type="NCBI Taxonomy" id="191504"/>
    <lineage>
        <taxon>Eukaryota</taxon>
        <taxon>Viridiplantae</taxon>
        <taxon>Streptophyta</taxon>
        <taxon>Embryophyta</taxon>
        <taxon>Tracheophyta</taxon>
        <taxon>Spermatophyta</taxon>
        <taxon>Magnoliopsida</taxon>
        <taxon>Liliopsida</taxon>
        <taxon>Poales</taxon>
        <taxon>Poaceae</taxon>
        <taxon>PACMAD clade</taxon>
        <taxon>Chloridoideae</taxon>
        <taxon>Cynodonteae</taxon>
        <taxon>Eleusininae</taxon>
        <taxon>Eleusine</taxon>
    </lineage>
</organism>
<dbReference type="FunFam" id="3.40.30.10:FF:000143">
    <property type="entry name" value="Protein disulfide-isomerase"/>
    <property type="match status" value="1"/>
</dbReference>
<feature type="domain" description="Thioredoxin" evidence="8">
    <location>
        <begin position="1577"/>
        <end position="1704"/>
    </location>
</feature>
<evidence type="ECO:0000259" key="8">
    <source>
        <dbReference type="PROSITE" id="PS51352"/>
    </source>
</evidence>
<dbReference type="PRINTS" id="PR00421">
    <property type="entry name" value="THIOREDOXIN"/>
</dbReference>
<dbReference type="CDD" id="cd02981">
    <property type="entry name" value="PDI_b_family"/>
    <property type="match status" value="1"/>
</dbReference>
<dbReference type="InterPro" id="IPR002885">
    <property type="entry name" value="PPR_rpt"/>
</dbReference>
<dbReference type="InterPro" id="IPR036249">
    <property type="entry name" value="Thioredoxin-like_sf"/>
</dbReference>
<feature type="repeat" description="PPR" evidence="5">
    <location>
        <begin position="1177"/>
        <end position="1211"/>
    </location>
</feature>
<dbReference type="CDD" id="cd02961">
    <property type="entry name" value="PDI_a_family"/>
    <property type="match status" value="1"/>
</dbReference>
<dbReference type="InterPro" id="IPR005788">
    <property type="entry name" value="PDI_thioredoxin-like_dom"/>
</dbReference>
<dbReference type="Pfam" id="PF20431">
    <property type="entry name" value="E_motif"/>
    <property type="match status" value="1"/>
</dbReference>
<feature type="repeat" description="PPR" evidence="5">
    <location>
        <begin position="1070"/>
        <end position="1104"/>
    </location>
</feature>
<accession>A0AAV5EW41</accession>
<dbReference type="FunFam" id="1.25.40.10:FF:001181">
    <property type="entry name" value="PPR containing plant-like protein"/>
    <property type="match status" value="1"/>
</dbReference>
<feature type="repeat" description="PPR" evidence="5">
    <location>
        <begin position="551"/>
        <end position="585"/>
    </location>
</feature>
<feature type="repeat" description="PPR" evidence="5">
    <location>
        <begin position="451"/>
        <end position="485"/>
    </location>
</feature>
<feature type="repeat" description="PPR" evidence="5">
    <location>
        <begin position="826"/>
        <end position="860"/>
    </location>
</feature>
<dbReference type="NCBIfam" id="TIGR01126">
    <property type="entry name" value="pdi_dom"/>
    <property type="match status" value="1"/>
</dbReference>
<dbReference type="InterPro" id="IPR013766">
    <property type="entry name" value="Thioredoxin_domain"/>
</dbReference>
<feature type="compositionally biased region" description="Low complexity" evidence="7">
    <location>
        <begin position="1721"/>
        <end position="1737"/>
    </location>
</feature>
<keyword evidence="2" id="KW-0732">Signal</keyword>
<dbReference type="InterPro" id="IPR011990">
    <property type="entry name" value="TPR-like_helical_dom_sf"/>
</dbReference>
<dbReference type="NCBIfam" id="TIGR00756">
    <property type="entry name" value="PPR"/>
    <property type="match status" value="7"/>
</dbReference>
<dbReference type="GO" id="GO:0003756">
    <property type="term" value="F:protein disulfide isomerase activity"/>
    <property type="evidence" value="ECO:0007669"/>
    <property type="project" value="InterPro"/>
</dbReference>
<dbReference type="InterPro" id="IPR046848">
    <property type="entry name" value="E_motif"/>
</dbReference>
<dbReference type="Pfam" id="PF13848">
    <property type="entry name" value="Thioredoxin_6"/>
    <property type="match status" value="1"/>
</dbReference>
<dbReference type="FunFam" id="1.25.40.10:FF:000950">
    <property type="entry name" value="Pentatricopeptide repeat-containing protein"/>
    <property type="match status" value="1"/>
</dbReference>
<evidence type="ECO:0000256" key="6">
    <source>
        <dbReference type="RuleBase" id="RU004208"/>
    </source>
</evidence>
<keyword evidence="10" id="KW-1185">Reference proteome</keyword>
<dbReference type="Pfam" id="PF00085">
    <property type="entry name" value="Thioredoxin"/>
    <property type="match status" value="2"/>
</dbReference>
<dbReference type="FunFam" id="1.25.40.10:FF:000073">
    <property type="entry name" value="Pentatricopeptide repeat-containing protein chloroplastic"/>
    <property type="match status" value="1"/>
</dbReference>
<dbReference type="PROSITE" id="PS51352">
    <property type="entry name" value="THIOREDOXIN_2"/>
    <property type="match status" value="2"/>
</dbReference>
<evidence type="ECO:0000256" key="3">
    <source>
        <dbReference type="ARBA" id="ARBA00022737"/>
    </source>
</evidence>
<protein>
    <recommendedName>
        <fullName evidence="8">Thioredoxin domain-containing protein</fullName>
    </recommendedName>
</protein>
<dbReference type="PANTHER" id="PTHR47926">
    <property type="entry name" value="PENTATRICOPEPTIDE REPEAT-CONTAINING PROTEIN"/>
    <property type="match status" value="1"/>
</dbReference>
<dbReference type="InterPro" id="IPR046960">
    <property type="entry name" value="PPR_At4g14850-like_plant"/>
</dbReference>